<evidence type="ECO:0000259" key="5">
    <source>
        <dbReference type="Pfam" id="PF07715"/>
    </source>
</evidence>
<dbReference type="GO" id="GO:0030246">
    <property type="term" value="F:carbohydrate binding"/>
    <property type="evidence" value="ECO:0007669"/>
    <property type="project" value="InterPro"/>
</dbReference>
<dbReference type="Pfam" id="PF25183">
    <property type="entry name" value="OMP_b-brl_4"/>
    <property type="match status" value="2"/>
</dbReference>
<protein>
    <submittedName>
        <fullName evidence="7">TonB-dependent receptor</fullName>
    </submittedName>
</protein>
<dbReference type="InterPro" id="IPR013784">
    <property type="entry name" value="Carb-bd-like_fold"/>
</dbReference>
<feature type="domain" description="TonB-dependent transporter Oar-like beta-barrel" evidence="6">
    <location>
        <begin position="352"/>
        <end position="987"/>
    </location>
</feature>
<name>A0AAC8XM13_9ALTE</name>
<proteinExistence type="predicted"/>
<keyword evidence="2" id="KW-0472">Membrane</keyword>
<dbReference type="OMA" id="HELPWYG"/>
<feature type="domain" description="TonB-dependent receptor plug" evidence="5">
    <location>
        <begin position="136"/>
        <end position="236"/>
    </location>
</feature>
<evidence type="ECO:0000256" key="4">
    <source>
        <dbReference type="SAM" id="SignalP"/>
    </source>
</evidence>
<feature type="signal peptide" evidence="4">
    <location>
        <begin position="1"/>
        <end position="26"/>
    </location>
</feature>
<dbReference type="Pfam" id="PF07715">
    <property type="entry name" value="Plug"/>
    <property type="match status" value="1"/>
</dbReference>
<dbReference type="RefSeq" id="WP_015068152.1">
    <property type="nucleotide sequence ID" value="NZ_CAKMLI010000060.1"/>
</dbReference>
<sequence>MSSSAKFSRIAAAVALSIGLSTTAMAQETSSAMEGRILTPTGAPAAGTSVTVIHEPTGTAREVVVGANGTFNLRGLRVGGPYRVVVDSDEYQDTTIDSVFLELGNPFGVNLTLEDASDIEVISVSGSALTATAFGATGPQTVFNLEALENTPAINRSIGDIVRVDPRVFVDESFNDSISCGGASPRNNSLTLDGIRMNDNFGLNSNGFPTERMPFSYDAIQQVAVELAPFDVEYGGFTACNINAVTKSGTNEVHGGVFYDFTSDSYRGDEVDSVERDNGNYTEKRYGFNVGLPLIKDSLFLFAAYEKLEGVQLYDYNALGSRVTQDDISQVSQIAQDVYGYDVGGTPGSAPVEDEKILIKLDWNINADHRASLVYNWNDGFSVSQSDGGSSRLSLSNHFYERGAELTTVVGSLYSNWTDDFSTELRIGHTDLDNRQQSLDAASGFAEAQIRTDNGGTIYIGPDDSRQSNDLNYEVFNFKLAGTYFWGDHEITAGVEYEETDVFNLFMQQTVGEYRFDSIADFEAGLVDRIYYNNSAGTNNPADAGASFAFDVTTYYVQDEFYLTDDLKIMAGLRYDTYGSDDTPRLNENFTERYGFANTANVDGIDLLQPRFGFTYTVNESLELRGGLGLYSGGNPNVWISNAYSNDGVTNIGTRERQINGFVSGTTSLFDLELTGQGRPIYDVPQELFDVVANTSLTDGDGNTNATDPDFEIPSEWKYALGFTYVTENDYLINADMIYTDRQDSAIVRDANIVYNGENRFDGRPIYTNIDSGRNETQDFILGNVDSGDDGSSLVLSIGVSKEWDNGFDMGASYAYVDAEDANPMTSAVAFSNYANFATSDPNNPSAATSDYAVGNRFNFSLGYTAEFFDGYATRFNLFATANEGKPFSYVHSNNSAFPWDGVFARQLIYIPEVNDPNVVFVDQTNRDGDVLQTAEEAQRQFNRWVEDNGFERGEILERNSETADWWFKADLRVSQELPGFYEGHTASAFFVIENLTNLINDQWGDFRQGSFGGDEVIAADFNDAGQYEYSAFSRPEQSVSRGPSLWEIRVGVNYRF</sequence>
<dbReference type="Gene3D" id="2.170.130.10">
    <property type="entry name" value="TonB-dependent receptor, plug domain"/>
    <property type="match status" value="1"/>
</dbReference>
<dbReference type="GO" id="GO:0009279">
    <property type="term" value="C:cell outer membrane"/>
    <property type="evidence" value="ECO:0007669"/>
    <property type="project" value="UniProtKB-SubCell"/>
</dbReference>
<dbReference type="SUPFAM" id="SSF56935">
    <property type="entry name" value="Porins"/>
    <property type="match status" value="1"/>
</dbReference>
<dbReference type="InterPro" id="IPR037066">
    <property type="entry name" value="Plug_dom_sf"/>
</dbReference>
<evidence type="ECO:0000256" key="3">
    <source>
        <dbReference type="ARBA" id="ARBA00023237"/>
    </source>
</evidence>
<reference evidence="7 8" key="1">
    <citation type="submission" date="2015-12" db="EMBL/GenBank/DDBJ databases">
        <title>Intraspecies pangenome expansion in the marine bacterium Alteromonas.</title>
        <authorList>
            <person name="Lopez-Perez M."/>
            <person name="Rodriguez-Valera F."/>
        </authorList>
    </citation>
    <scope>NUCLEOTIDE SEQUENCE [LARGE SCALE GENOMIC DNA]</scope>
    <source>
        <strain evidence="7 8">UM8</strain>
    </source>
</reference>
<keyword evidence="7" id="KW-0675">Receptor</keyword>
<feature type="chain" id="PRO_5041944497" evidence="4">
    <location>
        <begin position="27"/>
        <end position="1057"/>
    </location>
</feature>
<accession>A0AAC8XM13</accession>
<evidence type="ECO:0000256" key="1">
    <source>
        <dbReference type="ARBA" id="ARBA00004442"/>
    </source>
</evidence>
<keyword evidence="4" id="KW-0732">Signal</keyword>
<dbReference type="AlphaFoldDB" id="A0AAC8XM13"/>
<evidence type="ECO:0000256" key="2">
    <source>
        <dbReference type="ARBA" id="ARBA00023136"/>
    </source>
</evidence>
<dbReference type="InterPro" id="IPR012910">
    <property type="entry name" value="Plug_dom"/>
</dbReference>
<dbReference type="Gene3D" id="2.60.40.1120">
    <property type="entry name" value="Carboxypeptidase-like, regulatory domain"/>
    <property type="match status" value="1"/>
</dbReference>
<dbReference type="Proteomes" id="UP000061468">
    <property type="component" value="Chromosome"/>
</dbReference>
<dbReference type="EMBL" id="CP013928">
    <property type="protein sequence ID" value="AMJ79890.1"/>
    <property type="molecule type" value="Genomic_DNA"/>
</dbReference>
<organism evidence="7 8">
    <name type="scientific">Alteromonas mediterranea</name>
    <dbReference type="NCBI Taxonomy" id="314275"/>
    <lineage>
        <taxon>Bacteria</taxon>
        <taxon>Pseudomonadati</taxon>
        <taxon>Pseudomonadota</taxon>
        <taxon>Gammaproteobacteria</taxon>
        <taxon>Alteromonadales</taxon>
        <taxon>Alteromonadaceae</taxon>
        <taxon>Alteromonas/Salinimonas group</taxon>
        <taxon>Alteromonas</taxon>
    </lineage>
</organism>
<feature type="domain" description="TonB-dependent transporter Oar-like beta-barrel" evidence="6">
    <location>
        <begin position="245"/>
        <end position="312"/>
    </location>
</feature>
<dbReference type="Pfam" id="PF13620">
    <property type="entry name" value="CarboxypepD_reg"/>
    <property type="match status" value="1"/>
</dbReference>
<gene>
    <name evidence="7" type="ORF">AV942_17130</name>
</gene>
<evidence type="ECO:0000259" key="6">
    <source>
        <dbReference type="Pfam" id="PF25183"/>
    </source>
</evidence>
<dbReference type="SUPFAM" id="SSF49452">
    <property type="entry name" value="Starch-binding domain-like"/>
    <property type="match status" value="1"/>
</dbReference>
<comment type="subcellular location">
    <subcellularLocation>
        <location evidence="1">Cell outer membrane</location>
    </subcellularLocation>
</comment>
<keyword evidence="3" id="KW-0998">Cell outer membrane</keyword>
<dbReference type="InterPro" id="IPR036942">
    <property type="entry name" value="Beta-barrel_TonB_sf"/>
</dbReference>
<dbReference type="Gene3D" id="2.40.170.20">
    <property type="entry name" value="TonB-dependent receptor, beta-barrel domain"/>
    <property type="match status" value="1"/>
</dbReference>
<evidence type="ECO:0000313" key="8">
    <source>
        <dbReference type="Proteomes" id="UP000061468"/>
    </source>
</evidence>
<dbReference type="InterPro" id="IPR057601">
    <property type="entry name" value="Oar-like_b-barrel"/>
</dbReference>
<evidence type="ECO:0000313" key="7">
    <source>
        <dbReference type="EMBL" id="AMJ79890.1"/>
    </source>
</evidence>